<evidence type="ECO:0000313" key="3">
    <source>
        <dbReference type="Proteomes" id="UP000218366"/>
    </source>
</evidence>
<dbReference type="InterPro" id="IPR029060">
    <property type="entry name" value="PIN-like_dom_sf"/>
</dbReference>
<proteinExistence type="predicted"/>
<reference evidence="2 3" key="1">
    <citation type="submission" date="2017-09" db="EMBL/GenBank/DDBJ databases">
        <title>Sphingomonas spermidinifaciens 9NM-10, whole genome shotgun sequence.</title>
        <authorList>
            <person name="Feng G."/>
            <person name="Zhu H."/>
        </authorList>
    </citation>
    <scope>NUCLEOTIDE SEQUENCE [LARGE SCALE GENOMIC DNA]</scope>
    <source>
        <strain evidence="2 3">9NM-10</strain>
    </source>
</reference>
<evidence type="ECO:0000259" key="1">
    <source>
        <dbReference type="Pfam" id="PF01850"/>
    </source>
</evidence>
<name>A0A2A4B8A0_9SPHN</name>
<dbReference type="EMBL" id="NWMW01000001">
    <property type="protein sequence ID" value="PCD04155.1"/>
    <property type="molecule type" value="Genomic_DNA"/>
</dbReference>
<dbReference type="RefSeq" id="WP_096342550.1">
    <property type="nucleotide sequence ID" value="NZ_NWMW01000001.1"/>
</dbReference>
<dbReference type="OrthoDB" id="32625at2"/>
<dbReference type="InterPro" id="IPR002716">
    <property type="entry name" value="PIN_dom"/>
</dbReference>
<dbReference type="CDD" id="cd09871">
    <property type="entry name" value="PIN_MtVapC28-VapC30-like"/>
    <property type="match status" value="1"/>
</dbReference>
<evidence type="ECO:0000313" key="2">
    <source>
        <dbReference type="EMBL" id="PCD04155.1"/>
    </source>
</evidence>
<gene>
    <name evidence="2" type="ORF">COC42_07610</name>
</gene>
<comment type="caution">
    <text evidence="2">The sequence shown here is derived from an EMBL/GenBank/DDBJ whole genome shotgun (WGS) entry which is preliminary data.</text>
</comment>
<organism evidence="2 3">
    <name type="scientific">Sphingomonas spermidinifaciens</name>
    <dbReference type="NCBI Taxonomy" id="1141889"/>
    <lineage>
        <taxon>Bacteria</taxon>
        <taxon>Pseudomonadati</taxon>
        <taxon>Pseudomonadota</taxon>
        <taxon>Alphaproteobacteria</taxon>
        <taxon>Sphingomonadales</taxon>
        <taxon>Sphingomonadaceae</taxon>
        <taxon>Sphingomonas</taxon>
    </lineage>
</organism>
<keyword evidence="3" id="KW-1185">Reference proteome</keyword>
<dbReference type="Pfam" id="PF01850">
    <property type="entry name" value="PIN"/>
    <property type="match status" value="1"/>
</dbReference>
<protein>
    <recommendedName>
        <fullName evidence="1">PIN domain-containing protein</fullName>
    </recommendedName>
</protein>
<sequence length="69" mass="7609">MEDFDAASQLRLVPIDDAERRLALDAHARYGPRMLAALNMGDRFAYECAKAHGARLLSKGGNFARTDLS</sequence>
<feature type="domain" description="PIN" evidence="1">
    <location>
        <begin position="5"/>
        <end position="67"/>
    </location>
</feature>
<dbReference type="AlphaFoldDB" id="A0A2A4B8A0"/>
<dbReference type="Gene3D" id="3.40.50.1010">
    <property type="entry name" value="5'-nuclease"/>
    <property type="match status" value="1"/>
</dbReference>
<dbReference type="Proteomes" id="UP000218366">
    <property type="component" value="Unassembled WGS sequence"/>
</dbReference>
<dbReference type="SUPFAM" id="SSF88723">
    <property type="entry name" value="PIN domain-like"/>
    <property type="match status" value="1"/>
</dbReference>
<accession>A0A2A4B8A0</accession>